<dbReference type="EMBL" id="MT144664">
    <property type="protein sequence ID" value="QJH96833.1"/>
    <property type="molecule type" value="Genomic_DNA"/>
</dbReference>
<evidence type="ECO:0000313" key="3">
    <source>
        <dbReference type="EMBL" id="QJH96833.1"/>
    </source>
</evidence>
<dbReference type="AlphaFoldDB" id="A0A6H1ZIJ8"/>
<evidence type="ECO:0000313" key="2">
    <source>
        <dbReference type="EMBL" id="QJA85249.1"/>
    </source>
</evidence>
<gene>
    <name evidence="2" type="ORF">MM415B02243_0008</name>
    <name evidence="1" type="ORF">TM448A00603_0009</name>
    <name evidence="3" type="ORF">TM448B00839_0012</name>
</gene>
<accession>A0A6H1ZIJ8</accession>
<organism evidence="1">
    <name type="scientific">viral metagenome</name>
    <dbReference type="NCBI Taxonomy" id="1070528"/>
    <lineage>
        <taxon>unclassified sequences</taxon>
        <taxon>metagenomes</taxon>
        <taxon>organismal metagenomes</taxon>
    </lineage>
</organism>
<name>A0A6H1ZIJ8_9ZZZZ</name>
<reference evidence="1" key="1">
    <citation type="submission" date="2020-03" db="EMBL/GenBank/DDBJ databases">
        <title>The deep terrestrial virosphere.</title>
        <authorList>
            <person name="Holmfeldt K."/>
            <person name="Nilsson E."/>
            <person name="Simone D."/>
            <person name="Lopez-Fernandez M."/>
            <person name="Wu X."/>
            <person name="de Brujin I."/>
            <person name="Lundin D."/>
            <person name="Andersson A."/>
            <person name="Bertilsson S."/>
            <person name="Dopson M."/>
        </authorList>
    </citation>
    <scope>NUCLEOTIDE SEQUENCE</scope>
    <source>
        <strain evidence="2">MM415B02243</strain>
        <strain evidence="1">TM448A00603</strain>
        <strain evidence="3">TM448B00839</strain>
    </source>
</reference>
<proteinExistence type="predicted"/>
<dbReference type="EMBL" id="MT144031">
    <property type="protein sequence ID" value="QJA47095.1"/>
    <property type="molecule type" value="Genomic_DNA"/>
</dbReference>
<evidence type="ECO:0000313" key="1">
    <source>
        <dbReference type="EMBL" id="QJA47095.1"/>
    </source>
</evidence>
<dbReference type="EMBL" id="MT142563">
    <property type="protein sequence ID" value="QJA85249.1"/>
    <property type="molecule type" value="Genomic_DNA"/>
</dbReference>
<sequence length="172" mass="18395">MEKLVVKDSLKIEGHIKAIVYRANGEIFVHHDEHNTIDTGLLNHYAAILQASADKALDNLFTACANPAASGKDGIAYNDPAVLLDSWSFQCTGTSPVVAYPVGWSGSGATRTLTGAFTGFTKTLDTAAYIELGFNHNGSYDFATLFAHASSWVSLTLAAADILILQWTLTIS</sequence>
<protein>
    <submittedName>
        <fullName evidence="1">Uncharacterized protein</fullName>
    </submittedName>
</protein>